<gene>
    <name evidence="4" type="ORF">SAMN02746066_01479</name>
</gene>
<feature type="domain" description="Replication initiator A N-terminal" evidence="2">
    <location>
        <begin position="15"/>
        <end position="89"/>
    </location>
</feature>
<reference evidence="4 5" key="1">
    <citation type="submission" date="2016-11" db="EMBL/GenBank/DDBJ databases">
        <authorList>
            <person name="Jaros S."/>
            <person name="Januszkiewicz K."/>
            <person name="Wedrychowicz H."/>
        </authorList>
    </citation>
    <scope>NUCLEOTIDE SEQUENCE [LARGE SCALE GENOMIC DNA]</scope>
    <source>
        <strain evidence="4 5">DSM 15930</strain>
    </source>
</reference>
<accession>A0A1M7HNZ9</accession>
<feature type="region of interest" description="Disordered" evidence="1">
    <location>
        <begin position="125"/>
        <end position="154"/>
    </location>
</feature>
<sequence>MVFNYYYGSEADQFNFIRIPKRLITDPLFVDLSLSAKLLYGILLDRMSLSMRNKWLDKENRVYIIYQISEIMENLNMAEKTAIKTLKELEVVGLVEKKRRGLGLPSLLYVKNFIIDDMKQEKEEDIEEKGIQSEGSSRTGKLYSSRPVENEGSRTVNMEDQEQQKKMALISKTEFSDTDFSRTDTNHIKSNQTIFGDEKRDDGIDVVSAYQELIRENIDYDLLIERHPYDRELIDGIYNLLIEVVLNQSEMMVISSSELPTALVKSRFLKLNFSHIEYVLNSLQGNTTKVNNIKKYLLASLFNAPSTISGYYQAEVNHDMPQFARK</sequence>
<dbReference type="OrthoDB" id="9803733at2"/>
<dbReference type="InterPro" id="IPR046059">
    <property type="entry name" value="DUF6017"/>
</dbReference>
<keyword evidence="5" id="KW-1185">Reference proteome</keyword>
<proteinExistence type="predicted"/>
<dbReference type="Proteomes" id="UP000184038">
    <property type="component" value="Unassembled WGS sequence"/>
</dbReference>
<dbReference type="AlphaFoldDB" id="A0A1M7HNZ9"/>
<organism evidence="4 5">
    <name type="scientific">Anaerosporobacter mobilis DSM 15930</name>
    <dbReference type="NCBI Taxonomy" id="1120996"/>
    <lineage>
        <taxon>Bacteria</taxon>
        <taxon>Bacillati</taxon>
        <taxon>Bacillota</taxon>
        <taxon>Clostridia</taxon>
        <taxon>Lachnospirales</taxon>
        <taxon>Lachnospiraceae</taxon>
        <taxon>Anaerosporobacter</taxon>
    </lineage>
</organism>
<dbReference type="EMBL" id="FRCP01000008">
    <property type="protein sequence ID" value="SHM30118.1"/>
    <property type="molecule type" value="Genomic_DNA"/>
</dbReference>
<protein>
    <submittedName>
        <fullName evidence="4">Replication initiator protein A (RepA) N-terminus</fullName>
    </submittedName>
</protein>
<name>A0A1M7HNZ9_9FIRM</name>
<feature type="domain" description="DUF6017" evidence="3">
    <location>
        <begin position="206"/>
        <end position="320"/>
    </location>
</feature>
<dbReference type="STRING" id="1120996.SAMN02746066_01479"/>
<dbReference type="RefSeq" id="WP_073285351.1">
    <property type="nucleotide sequence ID" value="NZ_FRCP01000008.1"/>
</dbReference>
<dbReference type="Pfam" id="PF06970">
    <property type="entry name" value="RepA_N"/>
    <property type="match status" value="1"/>
</dbReference>
<evidence type="ECO:0000259" key="3">
    <source>
        <dbReference type="Pfam" id="PF19481"/>
    </source>
</evidence>
<evidence type="ECO:0000259" key="2">
    <source>
        <dbReference type="Pfam" id="PF06970"/>
    </source>
</evidence>
<dbReference type="InterPro" id="IPR010724">
    <property type="entry name" value="RepA_N"/>
</dbReference>
<evidence type="ECO:0000313" key="4">
    <source>
        <dbReference type="EMBL" id="SHM30118.1"/>
    </source>
</evidence>
<evidence type="ECO:0000256" key="1">
    <source>
        <dbReference type="SAM" id="MobiDB-lite"/>
    </source>
</evidence>
<evidence type="ECO:0000313" key="5">
    <source>
        <dbReference type="Proteomes" id="UP000184038"/>
    </source>
</evidence>
<dbReference type="Pfam" id="PF19481">
    <property type="entry name" value="DUF6017"/>
    <property type="match status" value="1"/>
</dbReference>